<dbReference type="GeneID" id="19944943"/>
<keyword evidence="2" id="KW-0812">Transmembrane</keyword>
<dbReference type="OrthoDB" id="536576at2759"/>
<proteinExistence type="predicted"/>
<dbReference type="eggNOG" id="ENOG502S25I">
    <property type="taxonomic scope" value="Eukaryota"/>
</dbReference>
<feature type="compositionally biased region" description="Basic and acidic residues" evidence="1">
    <location>
        <begin position="1"/>
        <end position="18"/>
    </location>
</feature>
<feature type="region of interest" description="Disordered" evidence="1">
    <location>
        <begin position="1"/>
        <end position="29"/>
    </location>
</feature>
<organism evidence="3 4">
    <name type="scientific">Saprolegnia diclina (strain VS20)</name>
    <dbReference type="NCBI Taxonomy" id="1156394"/>
    <lineage>
        <taxon>Eukaryota</taxon>
        <taxon>Sar</taxon>
        <taxon>Stramenopiles</taxon>
        <taxon>Oomycota</taxon>
        <taxon>Saprolegniomycetes</taxon>
        <taxon>Saprolegniales</taxon>
        <taxon>Saprolegniaceae</taxon>
        <taxon>Saprolegnia</taxon>
    </lineage>
</organism>
<accession>T0QKI3</accession>
<dbReference type="EMBL" id="JH767141">
    <property type="protein sequence ID" value="EQC38509.1"/>
    <property type="molecule type" value="Genomic_DNA"/>
</dbReference>
<feature type="transmembrane region" description="Helical" evidence="2">
    <location>
        <begin position="349"/>
        <end position="369"/>
    </location>
</feature>
<feature type="transmembrane region" description="Helical" evidence="2">
    <location>
        <begin position="103"/>
        <end position="126"/>
    </location>
</feature>
<protein>
    <submittedName>
        <fullName evidence="3">Uncharacterized protein</fullName>
    </submittedName>
</protein>
<dbReference type="RefSeq" id="XP_008608101.1">
    <property type="nucleotide sequence ID" value="XM_008609879.1"/>
</dbReference>
<dbReference type="AlphaFoldDB" id="T0QKI3"/>
<evidence type="ECO:0000313" key="3">
    <source>
        <dbReference type="EMBL" id="EQC38509.1"/>
    </source>
</evidence>
<dbReference type="InParanoid" id="T0QKI3"/>
<feature type="transmembrane region" description="Helical" evidence="2">
    <location>
        <begin position="146"/>
        <end position="165"/>
    </location>
</feature>
<feature type="transmembrane region" description="Helical" evidence="2">
    <location>
        <begin position="319"/>
        <end position="337"/>
    </location>
</feature>
<sequence>MEASAEDKHPAGDYRELLTSKASRRPLSKRDARRSFIELTRQASMGRTSAPTSGSGWVSIDALLHEKSTDNDDDDDDHSTIARSHGRLSLAMRAQSNVRIGSLDLYAAFAVFGYYLLTFETLVVFFNTVLATSVYYYVDTHTDAVFNYNLSWTLVTFAIVSPIIMQTQQAYNRRENALLLVAETKALMLNVYVAHRQWIVPAKQACVPTALLTRTRLLIRGIMYDLCELVSLPNVTRGRHRFTSAGVRESQAQQAQQQTLRSRLAVGLEQLHGQVRDLKGHGLSEGEASRLYQYLWMIHSRVLSLINIKMYRTPQATRSFTKVLVHVLPFFYGPYYVNVASGDGATNRTNFAFALAFAILTSLMMIGILNAQEALEDPFSGDGLDVVHMEIVFDRLEEDMAAMYDGAT</sequence>
<dbReference type="Proteomes" id="UP000030762">
    <property type="component" value="Unassembled WGS sequence"/>
</dbReference>
<dbReference type="VEuPathDB" id="FungiDB:SDRG_04216"/>
<evidence type="ECO:0000256" key="2">
    <source>
        <dbReference type="SAM" id="Phobius"/>
    </source>
</evidence>
<dbReference type="PANTHER" id="PTHR36970:SF1">
    <property type="entry name" value="BESTROPHIN HOMOLOG"/>
    <property type="match status" value="1"/>
</dbReference>
<gene>
    <name evidence="3" type="ORF">SDRG_04216</name>
</gene>
<name>T0QKI3_SAPDV</name>
<dbReference type="PANTHER" id="PTHR36970">
    <property type="entry name" value="UNNAMED PRODUCT"/>
    <property type="match status" value="1"/>
</dbReference>
<dbReference type="STRING" id="1156394.T0QKI3"/>
<evidence type="ECO:0000313" key="4">
    <source>
        <dbReference type="Proteomes" id="UP000030762"/>
    </source>
</evidence>
<evidence type="ECO:0000256" key="1">
    <source>
        <dbReference type="SAM" id="MobiDB-lite"/>
    </source>
</evidence>
<reference evidence="3 4" key="1">
    <citation type="submission" date="2012-04" db="EMBL/GenBank/DDBJ databases">
        <title>The Genome Sequence of Saprolegnia declina VS20.</title>
        <authorList>
            <consortium name="The Broad Institute Genome Sequencing Platform"/>
            <person name="Russ C."/>
            <person name="Nusbaum C."/>
            <person name="Tyler B."/>
            <person name="van West P."/>
            <person name="Dieguez-Uribeondo J."/>
            <person name="de Bruijn I."/>
            <person name="Tripathy S."/>
            <person name="Jiang R."/>
            <person name="Young S.K."/>
            <person name="Zeng Q."/>
            <person name="Gargeya S."/>
            <person name="Fitzgerald M."/>
            <person name="Haas B."/>
            <person name="Abouelleil A."/>
            <person name="Alvarado L."/>
            <person name="Arachchi H.M."/>
            <person name="Berlin A."/>
            <person name="Chapman S.B."/>
            <person name="Goldberg J."/>
            <person name="Griggs A."/>
            <person name="Gujja S."/>
            <person name="Hansen M."/>
            <person name="Howarth C."/>
            <person name="Imamovic A."/>
            <person name="Larimer J."/>
            <person name="McCowen C."/>
            <person name="Montmayeur A."/>
            <person name="Murphy C."/>
            <person name="Neiman D."/>
            <person name="Pearson M."/>
            <person name="Priest M."/>
            <person name="Roberts A."/>
            <person name="Saif S."/>
            <person name="Shea T."/>
            <person name="Sisk P."/>
            <person name="Sykes S."/>
            <person name="Wortman J."/>
            <person name="Nusbaum C."/>
            <person name="Birren B."/>
        </authorList>
    </citation>
    <scope>NUCLEOTIDE SEQUENCE [LARGE SCALE GENOMIC DNA]</scope>
    <source>
        <strain evidence="3 4">VS20</strain>
    </source>
</reference>
<keyword evidence="2" id="KW-1133">Transmembrane helix</keyword>
<keyword evidence="4" id="KW-1185">Reference proteome</keyword>
<dbReference type="OMA" id="HEKSTDN"/>
<keyword evidence="2" id="KW-0472">Membrane</keyword>